<dbReference type="AlphaFoldDB" id="A0A6G7VMW0"/>
<evidence type="ECO:0000256" key="8">
    <source>
        <dbReference type="ARBA" id="ARBA00022692"/>
    </source>
</evidence>
<dbReference type="PRINTS" id="PR00344">
    <property type="entry name" value="BCTRLSENSOR"/>
</dbReference>
<dbReference type="InterPro" id="IPR003594">
    <property type="entry name" value="HATPase_dom"/>
</dbReference>
<dbReference type="SUPFAM" id="SSF47384">
    <property type="entry name" value="Homodimeric domain of signal transducing histidine kinase"/>
    <property type="match status" value="1"/>
</dbReference>
<feature type="domain" description="Histidine kinase" evidence="16">
    <location>
        <begin position="242"/>
        <end position="445"/>
    </location>
</feature>
<evidence type="ECO:0000256" key="7">
    <source>
        <dbReference type="ARBA" id="ARBA00022679"/>
    </source>
</evidence>
<keyword evidence="13" id="KW-0902">Two-component regulatory system</keyword>
<evidence type="ECO:0000256" key="1">
    <source>
        <dbReference type="ARBA" id="ARBA00000085"/>
    </source>
</evidence>
<dbReference type="Gene3D" id="1.10.287.130">
    <property type="match status" value="1"/>
</dbReference>
<feature type="transmembrane region" description="Helical" evidence="15">
    <location>
        <begin position="20"/>
        <end position="40"/>
    </location>
</feature>
<comment type="subcellular location">
    <subcellularLocation>
        <location evidence="2">Cell inner membrane</location>
        <topology evidence="2">Multi-pass membrane protein</topology>
    </subcellularLocation>
</comment>
<name>A0A6G7VMW0_9RHOB</name>
<feature type="transmembrane region" description="Helical" evidence="15">
    <location>
        <begin position="163"/>
        <end position="182"/>
    </location>
</feature>
<dbReference type="KEGG" id="mon:G8E03_10985"/>
<evidence type="ECO:0000256" key="3">
    <source>
        <dbReference type="ARBA" id="ARBA00012438"/>
    </source>
</evidence>
<keyword evidence="8 15" id="KW-0812">Transmembrane</keyword>
<dbReference type="EMBL" id="CP049811">
    <property type="protein sequence ID" value="QIK41250.1"/>
    <property type="molecule type" value="Genomic_DNA"/>
</dbReference>
<dbReference type="EC" id="2.7.13.3" evidence="3"/>
<dbReference type="InterPro" id="IPR050980">
    <property type="entry name" value="2C_sensor_his_kinase"/>
</dbReference>
<evidence type="ECO:0000259" key="16">
    <source>
        <dbReference type="PROSITE" id="PS50109"/>
    </source>
</evidence>
<evidence type="ECO:0000313" key="19">
    <source>
        <dbReference type="Proteomes" id="UP000500791"/>
    </source>
</evidence>
<dbReference type="GO" id="GO:0005524">
    <property type="term" value="F:ATP binding"/>
    <property type="evidence" value="ECO:0007669"/>
    <property type="project" value="UniProtKB-KW"/>
</dbReference>
<evidence type="ECO:0000256" key="15">
    <source>
        <dbReference type="SAM" id="Phobius"/>
    </source>
</evidence>
<keyword evidence="19" id="KW-1185">Reference proteome</keyword>
<keyword evidence="6" id="KW-0597">Phosphoprotein</keyword>
<keyword evidence="4" id="KW-1003">Cell membrane</keyword>
<evidence type="ECO:0000256" key="2">
    <source>
        <dbReference type="ARBA" id="ARBA00004429"/>
    </source>
</evidence>
<keyword evidence="11" id="KW-0067">ATP-binding</keyword>
<dbReference type="InterPro" id="IPR003661">
    <property type="entry name" value="HisK_dim/P_dom"/>
</dbReference>
<sequence length="445" mass="49336">MISFKWLKRYMPRNLFSRTLLILFVPVIGIQLVASTLFISRHVEGVTQQMARSVGSELNYAISLLEEAPTRVQRERQLDTVSGLLNLTLFLEESGFEPGTQLGLFDISGQAAYDALRTTLERPIHLDTTSLDKIMLVQVATEVGTLTAFLPSRRMVASNPHLLLTWTIFASAVLATISALFLRNQIRPIKELARVSEAFGKGRSEAFRPRGAEEVRRAGGAFLSMRNRLERQIEQRTSMLSGVSHDLRTPLTRLRLGLSLAEPGPDTDAMIQDVTEMERMLDGFLAFARGEGMEETSAVDPAEIARTMVANLRRDGARITSLIESDTPDEPTVDLRPIAISRALQNLLMNATRYGDRVRLTMRLTRLSLEYIVEDDGPGIDEDQREQALRPFSRLDAARNQNDESGSVGLGLAIAADVSRSHGGALRLDRSNDLGGLLAALRIPR</sequence>
<keyword evidence="5" id="KW-0997">Cell inner membrane</keyword>
<dbReference type="Pfam" id="PF00512">
    <property type="entry name" value="HisKA"/>
    <property type="match status" value="1"/>
</dbReference>
<accession>A0A6G7VMW0</accession>
<keyword evidence="7" id="KW-0808">Transferase</keyword>
<proteinExistence type="predicted"/>
<gene>
    <name evidence="18" type="ORF">G8E03_10985</name>
</gene>
<dbReference type="PANTHER" id="PTHR44936:SF5">
    <property type="entry name" value="SENSOR HISTIDINE KINASE ENVZ"/>
    <property type="match status" value="1"/>
</dbReference>
<keyword evidence="12 15" id="KW-1133">Transmembrane helix</keyword>
<evidence type="ECO:0000259" key="17">
    <source>
        <dbReference type="PROSITE" id="PS50885"/>
    </source>
</evidence>
<comment type="catalytic activity">
    <reaction evidence="1">
        <text>ATP + protein L-histidine = ADP + protein N-phospho-L-histidine.</text>
        <dbReference type="EC" id="2.7.13.3"/>
    </reaction>
</comment>
<dbReference type="CDD" id="cd00082">
    <property type="entry name" value="HisKA"/>
    <property type="match status" value="1"/>
</dbReference>
<evidence type="ECO:0000256" key="9">
    <source>
        <dbReference type="ARBA" id="ARBA00022741"/>
    </source>
</evidence>
<dbReference type="PROSITE" id="PS50109">
    <property type="entry name" value="HIS_KIN"/>
    <property type="match status" value="1"/>
</dbReference>
<dbReference type="InterPro" id="IPR004358">
    <property type="entry name" value="Sig_transdc_His_kin-like_C"/>
</dbReference>
<dbReference type="InterPro" id="IPR036097">
    <property type="entry name" value="HisK_dim/P_sf"/>
</dbReference>
<dbReference type="Proteomes" id="UP000500791">
    <property type="component" value="Chromosome"/>
</dbReference>
<dbReference type="PROSITE" id="PS50885">
    <property type="entry name" value="HAMP"/>
    <property type="match status" value="1"/>
</dbReference>
<dbReference type="InterPro" id="IPR003660">
    <property type="entry name" value="HAMP_dom"/>
</dbReference>
<dbReference type="Gene3D" id="3.30.565.10">
    <property type="entry name" value="Histidine kinase-like ATPase, C-terminal domain"/>
    <property type="match status" value="1"/>
</dbReference>
<dbReference type="InterPro" id="IPR036890">
    <property type="entry name" value="HATPase_C_sf"/>
</dbReference>
<dbReference type="PANTHER" id="PTHR44936">
    <property type="entry name" value="SENSOR PROTEIN CREC"/>
    <property type="match status" value="1"/>
</dbReference>
<organism evidence="18 19">
    <name type="scientific">Pontivivens nitratireducens</name>
    <dbReference type="NCBI Taxonomy" id="2758038"/>
    <lineage>
        <taxon>Bacteria</taxon>
        <taxon>Pseudomonadati</taxon>
        <taxon>Pseudomonadota</taxon>
        <taxon>Alphaproteobacteria</taxon>
        <taxon>Rhodobacterales</taxon>
        <taxon>Paracoccaceae</taxon>
        <taxon>Pontivivens</taxon>
    </lineage>
</organism>
<evidence type="ECO:0000313" key="18">
    <source>
        <dbReference type="EMBL" id="QIK41250.1"/>
    </source>
</evidence>
<evidence type="ECO:0000256" key="14">
    <source>
        <dbReference type="ARBA" id="ARBA00023136"/>
    </source>
</evidence>
<evidence type="ECO:0000256" key="10">
    <source>
        <dbReference type="ARBA" id="ARBA00022777"/>
    </source>
</evidence>
<evidence type="ECO:0000256" key="6">
    <source>
        <dbReference type="ARBA" id="ARBA00022553"/>
    </source>
</evidence>
<feature type="domain" description="HAMP" evidence="17">
    <location>
        <begin position="183"/>
        <end position="234"/>
    </location>
</feature>
<dbReference type="SMART" id="SM00387">
    <property type="entry name" value="HATPase_c"/>
    <property type="match status" value="1"/>
</dbReference>
<keyword evidence="9" id="KW-0547">Nucleotide-binding</keyword>
<keyword evidence="10 18" id="KW-0418">Kinase</keyword>
<evidence type="ECO:0000256" key="4">
    <source>
        <dbReference type="ARBA" id="ARBA00022475"/>
    </source>
</evidence>
<dbReference type="InterPro" id="IPR005467">
    <property type="entry name" value="His_kinase_dom"/>
</dbReference>
<dbReference type="Pfam" id="PF02518">
    <property type="entry name" value="HATPase_c"/>
    <property type="match status" value="1"/>
</dbReference>
<evidence type="ECO:0000256" key="11">
    <source>
        <dbReference type="ARBA" id="ARBA00022840"/>
    </source>
</evidence>
<dbReference type="RefSeq" id="WP_166191653.1">
    <property type="nucleotide sequence ID" value="NZ_CP049811.1"/>
</dbReference>
<keyword evidence="14 15" id="KW-0472">Membrane</keyword>
<evidence type="ECO:0000256" key="5">
    <source>
        <dbReference type="ARBA" id="ARBA00022519"/>
    </source>
</evidence>
<reference evidence="18 19" key="1">
    <citation type="submission" date="2020-03" db="EMBL/GenBank/DDBJ databases">
        <title>Complete genome sequence of Monaibacterium sp. ALG8 with diverse plasmids.</title>
        <authorList>
            <person name="Sun C."/>
        </authorList>
    </citation>
    <scope>NUCLEOTIDE SEQUENCE [LARGE SCALE GENOMIC DNA]</scope>
    <source>
        <strain evidence="18 19">ALG8</strain>
    </source>
</reference>
<dbReference type="GO" id="GO:0000155">
    <property type="term" value="F:phosphorelay sensor kinase activity"/>
    <property type="evidence" value="ECO:0007669"/>
    <property type="project" value="InterPro"/>
</dbReference>
<dbReference type="SMART" id="SM00388">
    <property type="entry name" value="HisKA"/>
    <property type="match status" value="1"/>
</dbReference>
<dbReference type="GO" id="GO:0005886">
    <property type="term" value="C:plasma membrane"/>
    <property type="evidence" value="ECO:0007669"/>
    <property type="project" value="UniProtKB-SubCell"/>
</dbReference>
<protein>
    <recommendedName>
        <fullName evidence="3">histidine kinase</fullName>
        <ecNumber evidence="3">2.7.13.3</ecNumber>
    </recommendedName>
</protein>
<dbReference type="SUPFAM" id="SSF55874">
    <property type="entry name" value="ATPase domain of HSP90 chaperone/DNA topoisomerase II/histidine kinase"/>
    <property type="match status" value="1"/>
</dbReference>
<evidence type="ECO:0000256" key="13">
    <source>
        <dbReference type="ARBA" id="ARBA00023012"/>
    </source>
</evidence>
<evidence type="ECO:0000256" key="12">
    <source>
        <dbReference type="ARBA" id="ARBA00022989"/>
    </source>
</evidence>